<dbReference type="InterPro" id="IPR049484">
    <property type="entry name" value="Rv0078-like_C"/>
</dbReference>
<sequence length="251" mass="27348">MTAATQRRRGVYARGMPKSSVSKLVPKVPKVPSVTGTSRRAAYSASTKRALVDVAEELFTEQGYANTSLDSIVAGARVTKGALYHHFAGKQALFEAVFERVENDSARTIQKAIKGKGDAWQKALSGLEAFLAIVQEPRYRRIVTQEGPSVLGYERFREQEERSTYANVVEIVRAVLSAGTWELEEEMLQTFARIFFGTLSAAGDVVASSEEPEIAALRVRTAVGFMLSGIQSLVDAGVELPEVLTESIDAD</sequence>
<gene>
    <name evidence="6" type="ORF">GCM10023226_14020</name>
</gene>
<proteinExistence type="predicted"/>
<dbReference type="PRINTS" id="PR00455">
    <property type="entry name" value="HTHTETR"/>
</dbReference>
<evidence type="ECO:0000256" key="4">
    <source>
        <dbReference type="PROSITE-ProRule" id="PRU00335"/>
    </source>
</evidence>
<feature type="DNA-binding region" description="H-T-H motif" evidence="4">
    <location>
        <begin position="68"/>
        <end position="87"/>
    </location>
</feature>
<evidence type="ECO:0000313" key="7">
    <source>
        <dbReference type="Proteomes" id="UP001500621"/>
    </source>
</evidence>
<keyword evidence="7" id="KW-1185">Reference proteome</keyword>
<feature type="domain" description="HTH tetR-type" evidence="5">
    <location>
        <begin position="45"/>
        <end position="105"/>
    </location>
</feature>
<evidence type="ECO:0000256" key="3">
    <source>
        <dbReference type="ARBA" id="ARBA00023163"/>
    </source>
</evidence>
<evidence type="ECO:0000256" key="2">
    <source>
        <dbReference type="ARBA" id="ARBA00023125"/>
    </source>
</evidence>
<dbReference type="PROSITE" id="PS50977">
    <property type="entry name" value="HTH_TETR_2"/>
    <property type="match status" value="1"/>
</dbReference>
<keyword evidence="1" id="KW-0805">Transcription regulation</keyword>
<keyword evidence="3" id="KW-0804">Transcription</keyword>
<accession>A0ABP8W3I5</accession>
<dbReference type="Pfam" id="PF00440">
    <property type="entry name" value="TetR_N"/>
    <property type="match status" value="1"/>
</dbReference>
<dbReference type="SUPFAM" id="SSF46689">
    <property type="entry name" value="Homeodomain-like"/>
    <property type="match status" value="1"/>
</dbReference>
<dbReference type="Gene3D" id="1.10.357.10">
    <property type="entry name" value="Tetracycline Repressor, domain 2"/>
    <property type="match status" value="1"/>
</dbReference>
<dbReference type="InterPro" id="IPR050109">
    <property type="entry name" value="HTH-type_TetR-like_transc_reg"/>
</dbReference>
<comment type="caution">
    <text evidence="6">The sequence shown here is derived from an EMBL/GenBank/DDBJ whole genome shotgun (WGS) entry which is preliminary data.</text>
</comment>
<dbReference type="PANTHER" id="PTHR30055">
    <property type="entry name" value="HTH-TYPE TRANSCRIPTIONAL REGULATOR RUTR"/>
    <property type="match status" value="1"/>
</dbReference>
<evidence type="ECO:0000256" key="1">
    <source>
        <dbReference type="ARBA" id="ARBA00023015"/>
    </source>
</evidence>
<dbReference type="InterPro" id="IPR009057">
    <property type="entry name" value="Homeodomain-like_sf"/>
</dbReference>
<dbReference type="PROSITE" id="PS01081">
    <property type="entry name" value="HTH_TETR_1"/>
    <property type="match status" value="1"/>
</dbReference>
<dbReference type="PANTHER" id="PTHR30055:SF234">
    <property type="entry name" value="HTH-TYPE TRANSCRIPTIONAL REGULATOR BETI"/>
    <property type="match status" value="1"/>
</dbReference>
<organism evidence="6 7">
    <name type="scientific">Nocardioides nanhaiensis</name>
    <dbReference type="NCBI Taxonomy" id="1476871"/>
    <lineage>
        <taxon>Bacteria</taxon>
        <taxon>Bacillati</taxon>
        <taxon>Actinomycetota</taxon>
        <taxon>Actinomycetes</taxon>
        <taxon>Propionibacteriales</taxon>
        <taxon>Nocardioidaceae</taxon>
        <taxon>Nocardioides</taxon>
    </lineage>
</organism>
<name>A0ABP8W3I5_9ACTN</name>
<evidence type="ECO:0000259" key="5">
    <source>
        <dbReference type="PROSITE" id="PS50977"/>
    </source>
</evidence>
<dbReference type="InterPro" id="IPR023772">
    <property type="entry name" value="DNA-bd_HTH_TetR-type_CS"/>
</dbReference>
<keyword evidence="2 4" id="KW-0238">DNA-binding</keyword>
<dbReference type="Pfam" id="PF21351">
    <property type="entry name" value="TetR_C_41"/>
    <property type="match status" value="1"/>
</dbReference>
<protein>
    <submittedName>
        <fullName evidence="6">TetR/AcrR family transcriptional regulator</fullName>
    </submittedName>
</protein>
<dbReference type="Proteomes" id="UP001500621">
    <property type="component" value="Unassembled WGS sequence"/>
</dbReference>
<reference evidence="7" key="1">
    <citation type="journal article" date="2019" name="Int. J. Syst. Evol. Microbiol.">
        <title>The Global Catalogue of Microorganisms (GCM) 10K type strain sequencing project: providing services to taxonomists for standard genome sequencing and annotation.</title>
        <authorList>
            <consortium name="The Broad Institute Genomics Platform"/>
            <consortium name="The Broad Institute Genome Sequencing Center for Infectious Disease"/>
            <person name="Wu L."/>
            <person name="Ma J."/>
        </authorList>
    </citation>
    <scope>NUCLEOTIDE SEQUENCE [LARGE SCALE GENOMIC DNA]</scope>
    <source>
        <strain evidence="7">JCM 18127</strain>
    </source>
</reference>
<evidence type="ECO:0000313" key="6">
    <source>
        <dbReference type="EMBL" id="GAA4677965.1"/>
    </source>
</evidence>
<dbReference type="EMBL" id="BAABIM010000001">
    <property type="protein sequence ID" value="GAA4677965.1"/>
    <property type="molecule type" value="Genomic_DNA"/>
</dbReference>
<dbReference type="InterPro" id="IPR001647">
    <property type="entry name" value="HTH_TetR"/>
</dbReference>